<feature type="domain" description="Dit-like phage tail protein N-terminal" evidence="2">
    <location>
        <begin position="24"/>
        <end position="158"/>
    </location>
</feature>
<reference evidence="3 4" key="1">
    <citation type="submission" date="2019-08" db="EMBL/GenBank/DDBJ databases">
        <authorList>
            <person name="Peeters C."/>
        </authorList>
    </citation>
    <scope>NUCLEOTIDE SEQUENCE [LARGE SCALE GENOMIC DNA]</scope>
    <source>
        <strain evidence="3 4">LMG 31011</strain>
    </source>
</reference>
<evidence type="ECO:0000313" key="4">
    <source>
        <dbReference type="Proteomes" id="UP000366819"/>
    </source>
</evidence>
<evidence type="ECO:0000256" key="1">
    <source>
        <dbReference type="SAM" id="MobiDB-lite"/>
    </source>
</evidence>
<dbReference type="OrthoDB" id="9814225at2"/>
<dbReference type="AlphaFoldDB" id="A0A5E4SLB0"/>
<feature type="compositionally biased region" description="Polar residues" evidence="1">
    <location>
        <begin position="169"/>
        <end position="182"/>
    </location>
</feature>
<gene>
    <name evidence="3" type="ORF">PAQ31011_00856</name>
</gene>
<dbReference type="Pfam" id="PF21821">
    <property type="entry name" value="Dit_like"/>
    <property type="match status" value="1"/>
</dbReference>
<accession>A0A5E4SLB0</accession>
<evidence type="ECO:0000313" key="3">
    <source>
        <dbReference type="EMBL" id="VVD75642.1"/>
    </source>
</evidence>
<organism evidence="3 4">
    <name type="scientific">Pandoraea aquatica</name>
    <dbReference type="NCBI Taxonomy" id="2508290"/>
    <lineage>
        <taxon>Bacteria</taxon>
        <taxon>Pseudomonadati</taxon>
        <taxon>Pseudomonadota</taxon>
        <taxon>Betaproteobacteria</taxon>
        <taxon>Burkholderiales</taxon>
        <taxon>Burkholderiaceae</taxon>
        <taxon>Pandoraea</taxon>
    </lineage>
</organism>
<keyword evidence="4" id="KW-1185">Reference proteome</keyword>
<proteinExistence type="predicted"/>
<dbReference type="EMBL" id="CABPSN010000001">
    <property type="protein sequence ID" value="VVD75642.1"/>
    <property type="molecule type" value="Genomic_DNA"/>
</dbReference>
<evidence type="ECO:0000259" key="2">
    <source>
        <dbReference type="Pfam" id="PF21821"/>
    </source>
</evidence>
<dbReference type="Proteomes" id="UP000366819">
    <property type="component" value="Unassembled WGS sequence"/>
</dbReference>
<name>A0A5E4SLB0_9BURK</name>
<dbReference type="InterPro" id="IPR048494">
    <property type="entry name" value="Dit-like_N"/>
</dbReference>
<feature type="region of interest" description="Disordered" evidence="1">
    <location>
        <begin position="154"/>
        <end position="194"/>
    </location>
</feature>
<dbReference type="RefSeq" id="WP_150574601.1">
    <property type="nucleotide sequence ID" value="NZ_CABPSN010000001.1"/>
</dbReference>
<protein>
    <recommendedName>
        <fullName evidence="2">Dit-like phage tail protein N-terminal domain-containing protein</fullName>
    </recommendedName>
</protein>
<sequence length="194" mass="21140">MNILEFFDVMTIIPKSLDEIRIGVTIEETYTDDLMFTQFPVEKGAPITDHAYKSPPKVVIKCGWSNADYAALKASGAVSQFPQGSTTQSGYIDTVYSQLLALQASRRPFRAVTSRRNYDAMLLTSLSVTHNDKTSEALMLTATLQQLRIVETRATTLPPRDDQADPSRTAETQNVGSKQATPATPAPGGSVAPQ</sequence>